<dbReference type="Proteomes" id="UP000007648">
    <property type="component" value="Unassembled WGS sequence"/>
</dbReference>
<evidence type="ECO:0000259" key="10">
    <source>
        <dbReference type="PROSITE" id="PS51050"/>
    </source>
</evidence>
<evidence type="ECO:0000256" key="5">
    <source>
        <dbReference type="ARBA" id="ARBA00023054"/>
    </source>
</evidence>
<organism evidence="11 12">
    <name type="scientific">Sarcophilus harrisii</name>
    <name type="common">Tasmanian devil</name>
    <name type="synonym">Sarcophilus laniarius</name>
    <dbReference type="NCBI Taxonomy" id="9305"/>
    <lineage>
        <taxon>Eukaryota</taxon>
        <taxon>Metazoa</taxon>
        <taxon>Chordata</taxon>
        <taxon>Craniata</taxon>
        <taxon>Vertebrata</taxon>
        <taxon>Euteleostomi</taxon>
        <taxon>Mammalia</taxon>
        <taxon>Metatheria</taxon>
        <taxon>Dasyuromorphia</taxon>
        <taxon>Dasyuridae</taxon>
        <taxon>Sarcophilus</taxon>
    </lineage>
</organism>
<feature type="compositionally biased region" description="Polar residues" evidence="9">
    <location>
        <begin position="504"/>
        <end position="513"/>
    </location>
</feature>
<feature type="region of interest" description="Disordered" evidence="9">
    <location>
        <begin position="474"/>
        <end position="493"/>
    </location>
</feature>
<dbReference type="PROSITE" id="PS51050">
    <property type="entry name" value="ZF_CW"/>
    <property type="match status" value="1"/>
</dbReference>
<dbReference type="Pfam" id="PF13589">
    <property type="entry name" value="HATPase_c_3"/>
    <property type="match status" value="1"/>
</dbReference>
<dbReference type="InterPro" id="IPR011124">
    <property type="entry name" value="Znf_CW"/>
</dbReference>
<keyword evidence="5 8" id="KW-0175">Coiled coil</keyword>
<keyword evidence="12" id="KW-1185">Reference proteome</keyword>
<evidence type="ECO:0000256" key="6">
    <source>
        <dbReference type="ARBA" id="ARBA00023242"/>
    </source>
</evidence>
<evidence type="ECO:0000256" key="3">
    <source>
        <dbReference type="ARBA" id="ARBA00022771"/>
    </source>
</evidence>
<dbReference type="GeneTree" id="ENSGT00940000153998"/>
<feature type="coiled-coil region" evidence="8">
    <location>
        <begin position="600"/>
        <end position="627"/>
    </location>
</feature>
<dbReference type="Ensembl" id="ENSSHAT00000026695.1">
    <property type="protein sequence ID" value="ENSSHAP00000045317.1"/>
    <property type="gene ID" value="ENSSHAG00000016735.2"/>
</dbReference>
<sequence length="655" mass="75769">QDKYSLSGQTGTTHSFLFGALAELLDNARDAGATRLDVFSVDNEKLQGGFMLCFLDDGYGMNPEEASDVIFFGMSKKRKAASRFIGHYGNGLKSGSMRIGKDFILFTKKEETMTCIFLSQTFCESEGLNEVVVPIPSWSSKTKKSITDLKKFSEELSVIYKYSPFKTETELMQQFDKIYTKSGTLVVIYNLKLMLNGEPELDIKTDKEDILIAGVLEDLPERWSFRAYTSVLYFDPRMRIFIQTKRVQTKYLSYCLYRPRKYLYVTSAFKGASKNEVKKAEVAVKIELKKPKKFYLIFGVNIENRSQDGMFIYSNSRLIRMNEKVGPQLRTGSLLGAGVVGIVNVPLEIMEPSHNKQGFLNVKEYNHLLKIMGLYLVQYWKDTGFSNRNPMLFWNKFGYQSNKWLEKPLNSARYRRRQASEIPFIVQCDLCLKWRILPSSDDYKKRENLGNWTCANNPNILENSCHRPEQLPSFPLGTMKKASPSEDEKDKQLRDSVQRYQNKLAEQQSQVSRISPKKPHMYDLSPRPGQKERFVKHECDVAVPFLKPSQSTFILNVKKYFFFSQIWSVYMVQYEKKIRRKMQSLTQQANKTAVNNEAHHKQCEKQIQIIENKLKSLRVKVATLLSNWNMVSDAIYLDANYEENMNPYLNSGLPD</sequence>
<keyword evidence="2" id="KW-0479">Metal-binding</keyword>
<keyword evidence="3 7" id="KW-0863">Zinc-finger</keyword>
<gene>
    <name evidence="11" type="primary">MORC1</name>
</gene>
<evidence type="ECO:0000256" key="8">
    <source>
        <dbReference type="SAM" id="Coils"/>
    </source>
</evidence>
<dbReference type="FunFam" id="3.30.40.100:FF:000004">
    <property type="entry name" value="MORC family CW-type zinc finger 1"/>
    <property type="match status" value="1"/>
</dbReference>
<accession>A0A7N4Q101</accession>
<dbReference type="Pfam" id="PF07496">
    <property type="entry name" value="zf-CW"/>
    <property type="match status" value="1"/>
</dbReference>
<keyword evidence="4" id="KW-0862">Zinc</keyword>
<evidence type="ECO:0000313" key="12">
    <source>
        <dbReference type="Proteomes" id="UP000007648"/>
    </source>
</evidence>
<evidence type="ECO:0000256" key="4">
    <source>
        <dbReference type="ARBA" id="ARBA00022833"/>
    </source>
</evidence>
<evidence type="ECO:0000256" key="7">
    <source>
        <dbReference type="PROSITE-ProRule" id="PRU00454"/>
    </source>
</evidence>
<reference evidence="11" key="3">
    <citation type="submission" date="2025-09" db="UniProtKB">
        <authorList>
            <consortium name="Ensembl"/>
        </authorList>
    </citation>
    <scope>IDENTIFICATION</scope>
</reference>
<dbReference type="InterPro" id="IPR036890">
    <property type="entry name" value="HATPase_C_sf"/>
</dbReference>
<feature type="region of interest" description="Disordered" evidence="9">
    <location>
        <begin position="504"/>
        <end position="523"/>
    </location>
</feature>
<dbReference type="PANTHER" id="PTHR23337:SF6">
    <property type="entry name" value="MORC FAMILY CW-TYPE ZINC FINGER PROTEIN 1"/>
    <property type="match status" value="1"/>
</dbReference>
<evidence type="ECO:0000313" key="11">
    <source>
        <dbReference type="Ensembl" id="ENSSHAP00000045317.1"/>
    </source>
</evidence>
<dbReference type="CDD" id="cd16931">
    <property type="entry name" value="HATPase_MORC-like"/>
    <property type="match status" value="1"/>
</dbReference>
<dbReference type="GO" id="GO:0005634">
    <property type="term" value="C:nucleus"/>
    <property type="evidence" value="ECO:0007669"/>
    <property type="project" value="UniProtKB-SubCell"/>
</dbReference>
<protein>
    <submittedName>
        <fullName evidence="11">MORC family CW-type zinc finger 1</fullName>
    </submittedName>
</protein>
<evidence type="ECO:0000256" key="9">
    <source>
        <dbReference type="SAM" id="MobiDB-lite"/>
    </source>
</evidence>
<dbReference type="Gene3D" id="3.30.40.100">
    <property type="match status" value="1"/>
</dbReference>
<dbReference type="Gene3D" id="3.30.565.10">
    <property type="entry name" value="Histidine kinase-like ATPase, C-terminal domain"/>
    <property type="match status" value="1"/>
</dbReference>
<name>A0A7N4Q101_SARHA</name>
<comment type="subcellular location">
    <subcellularLocation>
        <location evidence="1">Nucleus</location>
    </subcellularLocation>
</comment>
<reference evidence="11 12" key="1">
    <citation type="journal article" date="2011" name="Proc. Natl. Acad. Sci. U.S.A.">
        <title>Genetic diversity and population structure of the endangered marsupial Sarcophilus harrisii (Tasmanian devil).</title>
        <authorList>
            <person name="Miller W."/>
            <person name="Hayes V.M."/>
            <person name="Ratan A."/>
            <person name="Petersen D.C."/>
            <person name="Wittekindt N.E."/>
            <person name="Miller J."/>
            <person name="Walenz B."/>
            <person name="Knight J."/>
            <person name="Qi J."/>
            <person name="Zhao F."/>
            <person name="Wang Q."/>
            <person name="Bedoya-Reina O.C."/>
            <person name="Katiyar N."/>
            <person name="Tomsho L.P."/>
            <person name="Kasson L.M."/>
            <person name="Hardie R.A."/>
            <person name="Woodbridge P."/>
            <person name="Tindall E.A."/>
            <person name="Bertelsen M.F."/>
            <person name="Dixon D."/>
            <person name="Pyecroft S."/>
            <person name="Helgen K.M."/>
            <person name="Lesk A.M."/>
            <person name="Pringle T.H."/>
            <person name="Patterson N."/>
            <person name="Zhang Y."/>
            <person name="Kreiss A."/>
            <person name="Woods G.M."/>
            <person name="Jones M.E."/>
            <person name="Schuster S.C."/>
        </authorList>
    </citation>
    <scope>NUCLEOTIDE SEQUENCE [LARGE SCALE GENOMIC DNA]</scope>
</reference>
<feature type="compositionally biased region" description="Basic and acidic residues" evidence="9">
    <location>
        <begin position="483"/>
        <end position="493"/>
    </location>
</feature>
<evidence type="ECO:0000256" key="1">
    <source>
        <dbReference type="ARBA" id="ARBA00004123"/>
    </source>
</evidence>
<feature type="domain" description="CW-type" evidence="10">
    <location>
        <begin position="419"/>
        <end position="473"/>
    </location>
</feature>
<dbReference type="AlphaFoldDB" id="A0A7N4Q101"/>
<dbReference type="GO" id="GO:0008270">
    <property type="term" value="F:zinc ion binding"/>
    <property type="evidence" value="ECO:0007669"/>
    <property type="project" value="UniProtKB-KW"/>
</dbReference>
<proteinExistence type="predicted"/>
<evidence type="ECO:0000256" key="2">
    <source>
        <dbReference type="ARBA" id="ARBA00022723"/>
    </source>
</evidence>
<dbReference type="Pfam" id="PF17942">
    <property type="entry name" value="Morc6_S5"/>
    <property type="match status" value="1"/>
</dbReference>
<dbReference type="PANTHER" id="PTHR23337">
    <property type="entry name" value="ZINC FINGER CW-TYPE COILED-COIL DOMAIN PROTEIN 1"/>
    <property type="match status" value="1"/>
</dbReference>
<dbReference type="SUPFAM" id="SSF55874">
    <property type="entry name" value="ATPase domain of HSP90 chaperone/DNA topoisomerase II/histidine kinase"/>
    <property type="match status" value="1"/>
</dbReference>
<reference evidence="11" key="2">
    <citation type="submission" date="2025-08" db="UniProtKB">
        <authorList>
            <consortium name="Ensembl"/>
        </authorList>
    </citation>
    <scope>IDENTIFICATION</scope>
</reference>
<keyword evidence="6" id="KW-0539">Nucleus</keyword>
<dbReference type="InterPro" id="IPR041006">
    <property type="entry name" value="Morc_S5"/>
</dbReference>